<feature type="region of interest" description="Disordered" evidence="1">
    <location>
        <begin position="38"/>
        <end position="80"/>
    </location>
</feature>
<dbReference type="RefSeq" id="WP_236260148.1">
    <property type="nucleotide sequence ID" value="NZ_BNEK01000007.1"/>
</dbReference>
<gene>
    <name evidence="3" type="ORF">TPA0910_87660</name>
</gene>
<feature type="transmembrane region" description="Helical" evidence="2">
    <location>
        <begin position="116"/>
        <end position="136"/>
    </location>
</feature>
<evidence type="ECO:0000313" key="4">
    <source>
        <dbReference type="Proteomes" id="UP001054854"/>
    </source>
</evidence>
<comment type="caution">
    <text evidence="3">The sequence shown here is derived from an EMBL/GenBank/DDBJ whole genome shotgun (WGS) entry which is preliminary data.</text>
</comment>
<dbReference type="Proteomes" id="UP001054854">
    <property type="component" value="Unassembled WGS sequence"/>
</dbReference>
<name>A0ABQ3UFH2_STRHY</name>
<keyword evidence="2" id="KW-0812">Transmembrane</keyword>
<evidence type="ECO:0000256" key="2">
    <source>
        <dbReference type="SAM" id="Phobius"/>
    </source>
</evidence>
<evidence type="ECO:0000313" key="3">
    <source>
        <dbReference type="EMBL" id="GHJ34333.1"/>
    </source>
</evidence>
<evidence type="ECO:0000256" key="1">
    <source>
        <dbReference type="SAM" id="MobiDB-lite"/>
    </source>
</evidence>
<accession>A0ABQ3UFH2</accession>
<feature type="transmembrane region" description="Helical" evidence="2">
    <location>
        <begin position="85"/>
        <end position="110"/>
    </location>
</feature>
<reference evidence="3" key="1">
    <citation type="submission" date="2024-05" db="EMBL/GenBank/DDBJ databases">
        <title>Whole genome shotgun sequence of Streptomyces hygroscopicus NBRC 113678.</title>
        <authorList>
            <person name="Komaki H."/>
            <person name="Tamura T."/>
        </authorList>
    </citation>
    <scope>NUCLEOTIDE SEQUENCE</scope>
    <source>
        <strain evidence="3">N11-34</strain>
    </source>
</reference>
<keyword evidence="2" id="KW-1133">Transmembrane helix</keyword>
<keyword evidence="2" id="KW-0472">Membrane</keyword>
<protein>
    <submittedName>
        <fullName evidence="3">Uncharacterized protein</fullName>
    </submittedName>
</protein>
<dbReference type="EMBL" id="BNEK01000007">
    <property type="protein sequence ID" value="GHJ34333.1"/>
    <property type="molecule type" value="Genomic_DNA"/>
</dbReference>
<sequence>MTVRLPDPQQPTATTAGQPTADDARQAAAREFLADLESAMQPTTDPDRVPAATSFRDHSPLPAVGTTPPVPQPGRPPMSQRAADISGVMVASSVPTFAIGTAATGVLWASGHADPAVIGMICAAPAAVAVPILALARVLRRAKETVEAAPPVHHHHYNGPVHQDHRSINTQTRGVWAKTSNELPR</sequence>
<feature type="region of interest" description="Disordered" evidence="1">
    <location>
        <begin position="1"/>
        <end position="25"/>
    </location>
</feature>
<keyword evidence="4" id="KW-1185">Reference proteome</keyword>
<feature type="compositionally biased region" description="Low complexity" evidence="1">
    <location>
        <begin position="1"/>
        <end position="21"/>
    </location>
</feature>
<proteinExistence type="predicted"/>
<organism evidence="3 4">
    <name type="scientific">Streptomyces hygroscopicus</name>
    <dbReference type="NCBI Taxonomy" id="1912"/>
    <lineage>
        <taxon>Bacteria</taxon>
        <taxon>Bacillati</taxon>
        <taxon>Actinomycetota</taxon>
        <taxon>Actinomycetes</taxon>
        <taxon>Kitasatosporales</taxon>
        <taxon>Streptomycetaceae</taxon>
        <taxon>Streptomyces</taxon>
        <taxon>Streptomyces violaceusniger group</taxon>
    </lineage>
</organism>